<dbReference type="Proteomes" id="UP001597112">
    <property type="component" value="Unassembled WGS sequence"/>
</dbReference>
<gene>
    <name evidence="1" type="ORF">ACFQ21_09395</name>
</gene>
<dbReference type="EMBL" id="JBHTKA010000001">
    <property type="protein sequence ID" value="MFD0999521.1"/>
    <property type="molecule type" value="Genomic_DNA"/>
</dbReference>
<keyword evidence="2" id="KW-1185">Reference proteome</keyword>
<sequence length="58" mass="6712">MAFVFWVIYSSRCYHATSTERLTTLIKKGGTEKSPSLLVIIKNTGYSIQMYTIYRIDD</sequence>
<reference evidence="2" key="1">
    <citation type="journal article" date="2019" name="Int. J. Syst. Evol. Microbiol.">
        <title>The Global Catalogue of Microorganisms (GCM) 10K type strain sequencing project: providing services to taxonomists for standard genome sequencing and annotation.</title>
        <authorList>
            <consortium name="The Broad Institute Genomics Platform"/>
            <consortium name="The Broad Institute Genome Sequencing Center for Infectious Disease"/>
            <person name="Wu L."/>
            <person name="Ma J."/>
        </authorList>
    </citation>
    <scope>NUCLEOTIDE SEQUENCE [LARGE SCALE GENOMIC DNA]</scope>
    <source>
        <strain evidence="2">CCUG 58938</strain>
    </source>
</reference>
<proteinExistence type="predicted"/>
<protein>
    <submittedName>
        <fullName evidence="1">Uncharacterized protein</fullName>
    </submittedName>
</protein>
<evidence type="ECO:0000313" key="2">
    <source>
        <dbReference type="Proteomes" id="UP001597112"/>
    </source>
</evidence>
<accession>A0ABW3K259</accession>
<evidence type="ECO:0000313" key="1">
    <source>
        <dbReference type="EMBL" id="MFD0999521.1"/>
    </source>
</evidence>
<comment type="caution">
    <text evidence="1">The sequence shown here is derived from an EMBL/GenBank/DDBJ whole genome shotgun (WGS) entry which is preliminary data.</text>
</comment>
<dbReference type="RefSeq" id="WP_377578114.1">
    <property type="nucleotide sequence ID" value="NZ_JBHTKA010000001.1"/>
</dbReference>
<organism evidence="1 2">
    <name type="scientific">Ohtaekwangia kribbensis</name>
    <dbReference type="NCBI Taxonomy" id="688913"/>
    <lineage>
        <taxon>Bacteria</taxon>
        <taxon>Pseudomonadati</taxon>
        <taxon>Bacteroidota</taxon>
        <taxon>Cytophagia</taxon>
        <taxon>Cytophagales</taxon>
        <taxon>Fulvivirgaceae</taxon>
        <taxon>Ohtaekwangia</taxon>
    </lineage>
</organism>
<name>A0ABW3K259_9BACT</name>